<evidence type="ECO:0000256" key="3">
    <source>
        <dbReference type="ARBA" id="ARBA00023125"/>
    </source>
</evidence>
<evidence type="ECO:0000256" key="1">
    <source>
        <dbReference type="ARBA" id="ARBA00022491"/>
    </source>
</evidence>
<dbReference type="KEGG" id="gak:X907_1519"/>
<evidence type="ECO:0000256" key="5">
    <source>
        <dbReference type="ARBA" id="ARBA00023163"/>
    </source>
</evidence>
<dbReference type="GO" id="GO:0003700">
    <property type="term" value="F:DNA-binding transcription factor activity"/>
    <property type="evidence" value="ECO:0007669"/>
    <property type="project" value="InterPro"/>
</dbReference>
<dbReference type="Pfam" id="PF12833">
    <property type="entry name" value="HTH_18"/>
    <property type="match status" value="1"/>
</dbReference>
<evidence type="ECO:0000256" key="4">
    <source>
        <dbReference type="ARBA" id="ARBA00023159"/>
    </source>
</evidence>
<dbReference type="PRINTS" id="PR00032">
    <property type="entry name" value="HTHARAC"/>
</dbReference>
<reference evidence="6 7" key="1">
    <citation type="submission" date="2016-12" db="EMBL/GenBank/DDBJ databases">
        <title>The genome of dimorphic prosthecate Glycocaulis alkaliphilus 6b-8t, isolated from crude oil dictates its adaptability in petroleum environments.</title>
        <authorList>
            <person name="Wu X.-L."/>
            <person name="Geng S."/>
        </authorList>
    </citation>
    <scope>NUCLEOTIDE SEQUENCE [LARGE SCALE GENOMIC DNA]</scope>
    <source>
        <strain evidence="6 7">6B-8</strain>
    </source>
</reference>
<dbReference type="Gene3D" id="1.10.10.60">
    <property type="entry name" value="Homeodomain-like"/>
    <property type="match status" value="2"/>
</dbReference>
<dbReference type="Gene3D" id="2.60.120.10">
    <property type="entry name" value="Jelly Rolls"/>
    <property type="match status" value="1"/>
</dbReference>
<keyword evidence="7" id="KW-1185">Reference proteome</keyword>
<accession>A0A3T0E9V0</accession>
<dbReference type="GO" id="GO:0043565">
    <property type="term" value="F:sequence-specific DNA binding"/>
    <property type="evidence" value="ECO:0007669"/>
    <property type="project" value="InterPro"/>
</dbReference>
<dbReference type="AlphaFoldDB" id="A0A3T0E9V0"/>
<proteinExistence type="predicted"/>
<dbReference type="PROSITE" id="PS01124">
    <property type="entry name" value="HTH_ARAC_FAMILY_2"/>
    <property type="match status" value="1"/>
</dbReference>
<dbReference type="PANTHER" id="PTHR11019:SF159">
    <property type="entry name" value="TRANSCRIPTIONAL REGULATOR-RELATED"/>
    <property type="match status" value="1"/>
</dbReference>
<dbReference type="SUPFAM" id="SSF51182">
    <property type="entry name" value="RmlC-like cupins"/>
    <property type="match status" value="1"/>
</dbReference>
<dbReference type="Proteomes" id="UP000286954">
    <property type="component" value="Chromosome"/>
</dbReference>
<dbReference type="PROSITE" id="PS00041">
    <property type="entry name" value="HTH_ARAC_FAMILY_1"/>
    <property type="match status" value="1"/>
</dbReference>
<dbReference type="InterPro" id="IPR018060">
    <property type="entry name" value="HTH_AraC"/>
</dbReference>
<dbReference type="InterPro" id="IPR011051">
    <property type="entry name" value="RmlC_Cupin_sf"/>
</dbReference>
<dbReference type="SMART" id="SM00342">
    <property type="entry name" value="HTH_ARAC"/>
    <property type="match status" value="1"/>
</dbReference>
<keyword evidence="1" id="KW-0678">Repressor</keyword>
<name>A0A3T0E9V0_9PROT</name>
<dbReference type="Pfam" id="PF02311">
    <property type="entry name" value="AraC_binding"/>
    <property type="match status" value="1"/>
</dbReference>
<evidence type="ECO:0000313" key="6">
    <source>
        <dbReference type="EMBL" id="AZU04052.1"/>
    </source>
</evidence>
<keyword evidence="3" id="KW-0238">DNA-binding</keyword>
<keyword evidence="2" id="KW-0805">Transcription regulation</keyword>
<keyword evidence="5" id="KW-0804">Transcription</keyword>
<dbReference type="InterPro" id="IPR009057">
    <property type="entry name" value="Homeodomain-like_sf"/>
</dbReference>
<dbReference type="InterPro" id="IPR003313">
    <property type="entry name" value="AraC-bd"/>
</dbReference>
<evidence type="ECO:0000313" key="7">
    <source>
        <dbReference type="Proteomes" id="UP000286954"/>
    </source>
</evidence>
<gene>
    <name evidence="6" type="ORF">X907_1519</name>
</gene>
<dbReference type="EMBL" id="CP018911">
    <property type="protein sequence ID" value="AZU04052.1"/>
    <property type="molecule type" value="Genomic_DNA"/>
</dbReference>
<dbReference type="InterPro" id="IPR020449">
    <property type="entry name" value="Tscrpt_reg_AraC-type_HTH"/>
</dbReference>
<dbReference type="CDD" id="cd06124">
    <property type="entry name" value="cupin_NimR-like_N"/>
    <property type="match status" value="1"/>
</dbReference>
<organism evidence="6 7">
    <name type="scientific">Glycocaulis alkaliphilus</name>
    <dbReference type="NCBI Taxonomy" id="1434191"/>
    <lineage>
        <taxon>Bacteria</taxon>
        <taxon>Pseudomonadati</taxon>
        <taxon>Pseudomonadota</taxon>
        <taxon>Alphaproteobacteria</taxon>
        <taxon>Maricaulales</taxon>
        <taxon>Maricaulaceae</taxon>
        <taxon>Glycocaulis</taxon>
    </lineage>
</organism>
<dbReference type="SUPFAM" id="SSF46689">
    <property type="entry name" value="Homeodomain-like"/>
    <property type="match status" value="1"/>
</dbReference>
<dbReference type="InterPro" id="IPR014710">
    <property type="entry name" value="RmlC-like_jellyroll"/>
</dbReference>
<sequence>MGHMERSTRGDDYQHVSRPVAALLDEYPDHFLDPFHSHERAQLIYASAGVMSVMTDEASFTIPPQRAVWMPAGVRHQALCRGPVSLRTLYVEPGADLRLPKRCMVLEISPLLRALILEACELPVEYDLDGRDARLIRLMLDEIARAVEHPPGALRVPMPTDKRLMRVCTAIMDDPSADFDLDALARLAGMGRRTFTRAFRRETGLSVADWRQQARLAAALSLLSLGLPVTTVAFDVGYNSPSAFTAMFQKAFGMPPSQYFRT</sequence>
<dbReference type="InterPro" id="IPR018062">
    <property type="entry name" value="HTH_AraC-typ_CS"/>
</dbReference>
<protein>
    <submittedName>
        <fullName evidence="6">AraC family transcriptional regulator</fullName>
    </submittedName>
</protein>
<keyword evidence="4" id="KW-0010">Activator</keyword>
<dbReference type="PANTHER" id="PTHR11019">
    <property type="entry name" value="HTH-TYPE TRANSCRIPTIONAL REGULATOR NIMR"/>
    <property type="match status" value="1"/>
</dbReference>
<evidence type="ECO:0000256" key="2">
    <source>
        <dbReference type="ARBA" id="ARBA00023015"/>
    </source>
</evidence>
<dbReference type="FunFam" id="1.10.10.60:FF:000132">
    <property type="entry name" value="AraC family transcriptional regulator"/>
    <property type="match status" value="1"/>
</dbReference>